<dbReference type="InterPro" id="IPR005764">
    <property type="entry name" value="Ade_phspho_trans"/>
</dbReference>
<dbReference type="Pfam" id="PF00156">
    <property type="entry name" value="Pribosyltran"/>
    <property type="match status" value="1"/>
</dbReference>
<reference evidence="14" key="1">
    <citation type="submission" date="2017-06" db="EMBL/GenBank/DDBJ databases">
        <authorList>
            <person name="Varghese N."/>
            <person name="Submissions S."/>
        </authorList>
    </citation>
    <scope>NUCLEOTIDE SEQUENCE [LARGE SCALE GENOMIC DNA]</scope>
    <source>
        <strain evidence="14">Ca-68</strain>
    </source>
</reference>
<feature type="domain" description="Phosphoribosyltransferase" evidence="12">
    <location>
        <begin position="35"/>
        <end position="148"/>
    </location>
</feature>
<comment type="pathway">
    <text evidence="4 11">Purine metabolism; AMP biosynthesis via salvage pathway; AMP from adenine: step 1/1.</text>
</comment>
<gene>
    <name evidence="11" type="primary">apt</name>
    <name evidence="13" type="ORF">SAMN05192560_0189</name>
</gene>
<dbReference type="GO" id="GO:0006166">
    <property type="term" value="P:purine ribonucleoside salvage"/>
    <property type="evidence" value="ECO:0007669"/>
    <property type="project" value="UniProtKB-UniRule"/>
</dbReference>
<evidence type="ECO:0000256" key="9">
    <source>
        <dbReference type="ARBA" id="ARBA00022679"/>
    </source>
</evidence>
<dbReference type="AlphaFoldDB" id="A0A238XUY6"/>
<dbReference type="Proteomes" id="UP000198305">
    <property type="component" value="Unassembled WGS sequence"/>
</dbReference>
<dbReference type="PANTHER" id="PTHR32315">
    <property type="entry name" value="ADENINE PHOSPHORIBOSYLTRANSFERASE"/>
    <property type="match status" value="1"/>
</dbReference>
<evidence type="ECO:0000313" key="13">
    <source>
        <dbReference type="EMBL" id="SNR62134.1"/>
    </source>
</evidence>
<dbReference type="GO" id="GO:0006168">
    <property type="term" value="P:adenine salvage"/>
    <property type="evidence" value="ECO:0007669"/>
    <property type="project" value="InterPro"/>
</dbReference>
<dbReference type="InterPro" id="IPR050054">
    <property type="entry name" value="UPRTase/APRTase"/>
</dbReference>
<evidence type="ECO:0000256" key="2">
    <source>
        <dbReference type="ARBA" id="ARBA00003968"/>
    </source>
</evidence>
<dbReference type="NCBIfam" id="TIGR01090">
    <property type="entry name" value="apt"/>
    <property type="match status" value="1"/>
</dbReference>
<dbReference type="HAMAP" id="MF_00004">
    <property type="entry name" value="Aden_phosphoribosyltr"/>
    <property type="match status" value="1"/>
</dbReference>
<dbReference type="RefSeq" id="WP_089374350.1">
    <property type="nucleotide sequence ID" value="NZ_FZOA01000001.1"/>
</dbReference>
<comment type="function">
    <text evidence="2 11">Catalyzes a salvage reaction resulting in the formation of AMP, that is energically less costly than de novo synthesis.</text>
</comment>
<dbReference type="EC" id="2.4.2.7" evidence="6 11"/>
<dbReference type="GO" id="GO:0005737">
    <property type="term" value="C:cytoplasm"/>
    <property type="evidence" value="ECO:0007669"/>
    <property type="project" value="UniProtKB-SubCell"/>
</dbReference>
<evidence type="ECO:0000313" key="14">
    <source>
        <dbReference type="Proteomes" id="UP000198305"/>
    </source>
</evidence>
<evidence type="ECO:0000256" key="11">
    <source>
        <dbReference type="HAMAP-Rule" id="MF_00004"/>
    </source>
</evidence>
<keyword evidence="8 11" id="KW-0328">Glycosyltransferase</keyword>
<evidence type="ECO:0000259" key="12">
    <source>
        <dbReference type="Pfam" id="PF00156"/>
    </source>
</evidence>
<dbReference type="CDD" id="cd06223">
    <property type="entry name" value="PRTases_typeI"/>
    <property type="match status" value="1"/>
</dbReference>
<dbReference type="PANTHER" id="PTHR32315:SF3">
    <property type="entry name" value="ADENINE PHOSPHORIBOSYLTRANSFERASE"/>
    <property type="match status" value="1"/>
</dbReference>
<evidence type="ECO:0000256" key="8">
    <source>
        <dbReference type="ARBA" id="ARBA00022676"/>
    </source>
</evidence>
<dbReference type="EMBL" id="FZOA01000001">
    <property type="protein sequence ID" value="SNR62134.1"/>
    <property type="molecule type" value="Genomic_DNA"/>
</dbReference>
<keyword evidence="14" id="KW-1185">Reference proteome</keyword>
<keyword evidence="9 11" id="KW-0808">Transferase</keyword>
<sequence length="175" mass="18806">MTIKSLIRTIPDYPKPGVQFRDITTLLKDADGLRQVVDALVERYADANIDKVVGIESRGFIVGAAVAYKLGVGFVPVRKKGKLPGDVLGHDYALEYGTDRVEIHSDAICPDETVLLLDDLIATGGTAEAAAVLIEKLGGQVLECAFIVGLPDLGGQQRLQALGYKTFTLCEFEGE</sequence>
<dbReference type="GO" id="GO:0002055">
    <property type="term" value="F:adenine binding"/>
    <property type="evidence" value="ECO:0007669"/>
    <property type="project" value="TreeGrafter"/>
</dbReference>
<proteinExistence type="inferred from homology"/>
<comment type="catalytic activity">
    <reaction evidence="1 11">
        <text>AMP + diphosphate = 5-phospho-alpha-D-ribose 1-diphosphate + adenine</text>
        <dbReference type="Rhea" id="RHEA:16609"/>
        <dbReference type="ChEBI" id="CHEBI:16708"/>
        <dbReference type="ChEBI" id="CHEBI:33019"/>
        <dbReference type="ChEBI" id="CHEBI:58017"/>
        <dbReference type="ChEBI" id="CHEBI:456215"/>
        <dbReference type="EC" id="2.4.2.7"/>
    </reaction>
</comment>
<comment type="subcellular location">
    <subcellularLocation>
        <location evidence="3 11">Cytoplasm</location>
    </subcellularLocation>
</comment>
<accession>A0A238XUY6</accession>
<dbReference type="InterPro" id="IPR000836">
    <property type="entry name" value="PRTase_dom"/>
</dbReference>
<dbReference type="OrthoDB" id="9803963at2"/>
<dbReference type="NCBIfam" id="NF002634">
    <property type="entry name" value="PRK02304.1-3"/>
    <property type="match status" value="1"/>
</dbReference>
<evidence type="ECO:0000256" key="5">
    <source>
        <dbReference type="ARBA" id="ARBA00008391"/>
    </source>
</evidence>
<dbReference type="GO" id="GO:0016208">
    <property type="term" value="F:AMP binding"/>
    <property type="evidence" value="ECO:0007669"/>
    <property type="project" value="TreeGrafter"/>
</dbReference>
<organism evidence="13 14">
    <name type="scientific">Methylobacillus rhizosphaerae</name>
    <dbReference type="NCBI Taxonomy" id="551994"/>
    <lineage>
        <taxon>Bacteria</taxon>
        <taxon>Pseudomonadati</taxon>
        <taxon>Pseudomonadota</taxon>
        <taxon>Betaproteobacteria</taxon>
        <taxon>Nitrosomonadales</taxon>
        <taxon>Methylophilaceae</taxon>
        <taxon>Methylobacillus</taxon>
    </lineage>
</organism>
<name>A0A238XUY6_9PROT</name>
<evidence type="ECO:0000256" key="10">
    <source>
        <dbReference type="ARBA" id="ARBA00022726"/>
    </source>
</evidence>
<dbReference type="GO" id="GO:0044209">
    <property type="term" value="P:AMP salvage"/>
    <property type="evidence" value="ECO:0007669"/>
    <property type="project" value="UniProtKB-UniRule"/>
</dbReference>
<keyword evidence="7 11" id="KW-0963">Cytoplasm</keyword>
<dbReference type="FunFam" id="3.40.50.2020:FF:000021">
    <property type="entry name" value="Adenine phosphoribosyltransferase"/>
    <property type="match status" value="1"/>
</dbReference>
<evidence type="ECO:0000256" key="7">
    <source>
        <dbReference type="ARBA" id="ARBA00022490"/>
    </source>
</evidence>
<keyword evidence="10 11" id="KW-0660">Purine salvage</keyword>
<dbReference type="UniPathway" id="UPA00588">
    <property type="reaction ID" value="UER00646"/>
</dbReference>
<protein>
    <recommendedName>
        <fullName evidence="6 11">Adenine phosphoribosyltransferase</fullName>
        <shortName evidence="11">APRT</shortName>
        <ecNumber evidence="6 11">2.4.2.7</ecNumber>
    </recommendedName>
</protein>
<comment type="subunit">
    <text evidence="11">Homodimer.</text>
</comment>
<dbReference type="GO" id="GO:0003999">
    <property type="term" value="F:adenine phosphoribosyltransferase activity"/>
    <property type="evidence" value="ECO:0007669"/>
    <property type="project" value="UniProtKB-UniRule"/>
</dbReference>
<evidence type="ECO:0000256" key="6">
    <source>
        <dbReference type="ARBA" id="ARBA00011893"/>
    </source>
</evidence>
<dbReference type="InterPro" id="IPR029057">
    <property type="entry name" value="PRTase-like"/>
</dbReference>
<evidence type="ECO:0000256" key="3">
    <source>
        <dbReference type="ARBA" id="ARBA00004496"/>
    </source>
</evidence>
<dbReference type="Gene3D" id="3.40.50.2020">
    <property type="match status" value="1"/>
</dbReference>
<dbReference type="SUPFAM" id="SSF53271">
    <property type="entry name" value="PRTase-like"/>
    <property type="match status" value="1"/>
</dbReference>
<evidence type="ECO:0000256" key="4">
    <source>
        <dbReference type="ARBA" id="ARBA00004659"/>
    </source>
</evidence>
<dbReference type="NCBIfam" id="NF002636">
    <property type="entry name" value="PRK02304.1-5"/>
    <property type="match status" value="1"/>
</dbReference>
<evidence type="ECO:0000256" key="1">
    <source>
        <dbReference type="ARBA" id="ARBA00000868"/>
    </source>
</evidence>
<comment type="similarity">
    <text evidence="5 11">Belongs to the purine/pyrimidine phosphoribosyltransferase family.</text>
</comment>